<dbReference type="EMBL" id="CP049109">
    <property type="protein sequence ID" value="QIG78406.1"/>
    <property type="molecule type" value="Genomic_DNA"/>
</dbReference>
<dbReference type="AlphaFoldDB" id="A0A6G6Y1F6"/>
<reference evidence="1 2" key="1">
    <citation type="submission" date="2020-02" db="EMBL/GenBank/DDBJ databases">
        <authorList>
            <person name="Zheng R.K."/>
            <person name="Sun C.M."/>
        </authorList>
    </citation>
    <scope>NUCLEOTIDE SEQUENCE [LARGE SCALE GENOMIC DNA]</scope>
    <source>
        <strain evidence="2">zrk23</strain>
    </source>
</reference>
<accession>A0A6G6Y1F6</accession>
<dbReference type="KEGG" id="spzr:G5C33_00410"/>
<protein>
    <submittedName>
        <fullName evidence="1">DUF3572 domain-containing protein</fullName>
    </submittedName>
</protein>
<dbReference type="InterPro" id="IPR021955">
    <property type="entry name" value="DUF3572"/>
</dbReference>
<dbReference type="Proteomes" id="UP000501568">
    <property type="component" value="Chromosome"/>
</dbReference>
<name>A0A6G6Y1F6_9SPHN</name>
<evidence type="ECO:0000313" key="1">
    <source>
        <dbReference type="EMBL" id="QIG78406.1"/>
    </source>
</evidence>
<keyword evidence="2" id="KW-1185">Reference proteome</keyword>
<evidence type="ECO:0000313" key="2">
    <source>
        <dbReference type="Proteomes" id="UP000501568"/>
    </source>
</evidence>
<organism evidence="1 2">
    <name type="scientific">Stakelama tenebrarum</name>
    <dbReference type="NCBI Taxonomy" id="2711215"/>
    <lineage>
        <taxon>Bacteria</taxon>
        <taxon>Pseudomonadati</taxon>
        <taxon>Pseudomonadota</taxon>
        <taxon>Alphaproteobacteria</taxon>
        <taxon>Sphingomonadales</taxon>
        <taxon>Sphingomonadaceae</taxon>
        <taxon>Stakelama</taxon>
    </lineage>
</organism>
<sequence length="90" mass="9369">MGAAVTNEDAFILALGALRWIVADGPRCDRLFGVTGLTPDSLRSGAGEPAVLAALLAFLEAHEPDLIACAEAMNVAPEELVRAHALLEAM</sequence>
<dbReference type="Pfam" id="PF12096">
    <property type="entry name" value="DUF3572"/>
    <property type="match status" value="1"/>
</dbReference>
<gene>
    <name evidence="1" type="ORF">G5C33_00410</name>
</gene>
<proteinExistence type="predicted"/>